<protein>
    <submittedName>
        <fullName evidence="10">Multidrug ABC transporter substrate-binding protein</fullName>
    </submittedName>
</protein>
<evidence type="ECO:0000259" key="9">
    <source>
        <dbReference type="Pfam" id="PF12704"/>
    </source>
</evidence>
<evidence type="ECO:0000256" key="6">
    <source>
        <dbReference type="ARBA" id="ARBA00038076"/>
    </source>
</evidence>
<evidence type="ECO:0000256" key="1">
    <source>
        <dbReference type="ARBA" id="ARBA00004651"/>
    </source>
</evidence>
<dbReference type="PANTHER" id="PTHR30572">
    <property type="entry name" value="MEMBRANE COMPONENT OF TRANSPORTER-RELATED"/>
    <property type="match status" value="1"/>
</dbReference>
<feature type="transmembrane region" description="Helical" evidence="7">
    <location>
        <begin position="21"/>
        <end position="45"/>
    </location>
</feature>
<evidence type="ECO:0000313" key="10">
    <source>
        <dbReference type="EMBL" id="PIR92949.1"/>
    </source>
</evidence>
<organism evidence="10 11">
    <name type="scientific">Candidatus Falkowbacteria bacterium CG10_big_fil_rev_8_21_14_0_10_43_10</name>
    <dbReference type="NCBI Taxonomy" id="1974567"/>
    <lineage>
        <taxon>Bacteria</taxon>
        <taxon>Candidatus Falkowiibacteriota</taxon>
    </lineage>
</organism>
<dbReference type="AlphaFoldDB" id="A0A2H0V3E7"/>
<keyword evidence="5 7" id="KW-0472">Membrane</keyword>
<dbReference type="InterPro" id="IPR025857">
    <property type="entry name" value="MacB_PCD"/>
</dbReference>
<dbReference type="Pfam" id="PF02687">
    <property type="entry name" value="FtsX"/>
    <property type="match status" value="1"/>
</dbReference>
<sequence length="410" mass="44507">MSFIHLLKTSFKVLRANRRRYFLTILGIIIGVAAVIIVMSVGAGAQSLIFDQITSVGSNLIGVLPGYSDENGPPATAFGITVTTLKQEDAEALAKIKGMEAVTSYVRGLETMQWQDKKTEATYVGVSADYPQVESAETSQGSFFTEEDNKAIARVVVLGWQVSKDLFGDENPLNQQVKIKRESFRVIGVMEKRGVEAFENQDGLVFIPLLTAQKIMLGINHVSLIRGKVKNERDVPAAITQVEQILRERHKIQNGKSDDFTVRAAVEALDALKTVTDALKFFLSAIAAISLLVGGIGIMNIMLVTVSERTREIGLRKALGATKKDIERQFLLEALVLTIAGGIIGIIGGAVVSGLVAVVARYLGYNWSLVVTFNSIAMGVIISGLVGVIFGWYPARRAASFDPVVALRYE</sequence>
<name>A0A2H0V3E7_9BACT</name>
<dbReference type="InterPro" id="IPR050250">
    <property type="entry name" value="Macrolide_Exporter_MacB"/>
</dbReference>
<evidence type="ECO:0000256" key="4">
    <source>
        <dbReference type="ARBA" id="ARBA00022989"/>
    </source>
</evidence>
<feature type="transmembrane region" description="Helical" evidence="7">
    <location>
        <begin position="369"/>
        <end position="393"/>
    </location>
</feature>
<feature type="domain" description="MacB-like periplasmic core" evidence="9">
    <location>
        <begin position="22"/>
        <end position="245"/>
    </location>
</feature>
<evidence type="ECO:0000259" key="8">
    <source>
        <dbReference type="Pfam" id="PF02687"/>
    </source>
</evidence>
<dbReference type="GO" id="GO:0005886">
    <property type="term" value="C:plasma membrane"/>
    <property type="evidence" value="ECO:0007669"/>
    <property type="project" value="UniProtKB-SubCell"/>
</dbReference>
<keyword evidence="4 7" id="KW-1133">Transmembrane helix</keyword>
<accession>A0A2H0V3E7</accession>
<evidence type="ECO:0000256" key="7">
    <source>
        <dbReference type="SAM" id="Phobius"/>
    </source>
</evidence>
<reference evidence="11" key="1">
    <citation type="submission" date="2017-09" db="EMBL/GenBank/DDBJ databases">
        <title>Depth-based differentiation of microbial function through sediment-hosted aquifers and enrichment of novel symbionts in the deep terrestrial subsurface.</title>
        <authorList>
            <person name="Probst A.J."/>
            <person name="Ladd B."/>
            <person name="Jarett J.K."/>
            <person name="Geller-Mcgrath D.E."/>
            <person name="Sieber C.M.K."/>
            <person name="Emerson J.B."/>
            <person name="Anantharaman K."/>
            <person name="Thomas B.C."/>
            <person name="Malmstrom R."/>
            <person name="Stieglmeier M."/>
            <person name="Klingl A."/>
            <person name="Woyke T."/>
            <person name="Ryan C.M."/>
            <person name="Banfield J.F."/>
        </authorList>
    </citation>
    <scope>NUCLEOTIDE SEQUENCE [LARGE SCALE GENOMIC DNA]</scope>
</reference>
<comment type="subcellular location">
    <subcellularLocation>
        <location evidence="1">Cell membrane</location>
        <topology evidence="1">Multi-pass membrane protein</topology>
    </subcellularLocation>
</comment>
<dbReference type="PANTHER" id="PTHR30572:SF4">
    <property type="entry name" value="ABC TRANSPORTER PERMEASE YTRF"/>
    <property type="match status" value="1"/>
</dbReference>
<comment type="caution">
    <text evidence="10">The sequence shown here is derived from an EMBL/GenBank/DDBJ whole genome shotgun (WGS) entry which is preliminary data.</text>
</comment>
<dbReference type="Pfam" id="PF12704">
    <property type="entry name" value="MacB_PCD"/>
    <property type="match status" value="1"/>
</dbReference>
<comment type="similarity">
    <text evidence="6">Belongs to the ABC-4 integral membrane protein family.</text>
</comment>
<evidence type="ECO:0000313" key="11">
    <source>
        <dbReference type="Proteomes" id="UP000228626"/>
    </source>
</evidence>
<feature type="domain" description="ABC3 transporter permease C-terminal" evidence="8">
    <location>
        <begin position="285"/>
        <end position="403"/>
    </location>
</feature>
<proteinExistence type="inferred from homology"/>
<gene>
    <name evidence="10" type="ORF">COT99_03495</name>
</gene>
<keyword evidence="3 7" id="KW-0812">Transmembrane</keyword>
<evidence type="ECO:0000256" key="2">
    <source>
        <dbReference type="ARBA" id="ARBA00022475"/>
    </source>
</evidence>
<dbReference type="Proteomes" id="UP000228626">
    <property type="component" value="Unassembled WGS sequence"/>
</dbReference>
<evidence type="ECO:0000256" key="5">
    <source>
        <dbReference type="ARBA" id="ARBA00023136"/>
    </source>
</evidence>
<feature type="transmembrane region" description="Helical" evidence="7">
    <location>
        <begin position="281"/>
        <end position="306"/>
    </location>
</feature>
<evidence type="ECO:0000256" key="3">
    <source>
        <dbReference type="ARBA" id="ARBA00022692"/>
    </source>
</evidence>
<dbReference type="EMBL" id="PFAR01000041">
    <property type="protein sequence ID" value="PIR92949.1"/>
    <property type="molecule type" value="Genomic_DNA"/>
</dbReference>
<dbReference type="GO" id="GO:0022857">
    <property type="term" value="F:transmembrane transporter activity"/>
    <property type="evidence" value="ECO:0007669"/>
    <property type="project" value="TreeGrafter"/>
</dbReference>
<feature type="transmembrane region" description="Helical" evidence="7">
    <location>
        <begin position="330"/>
        <end position="363"/>
    </location>
</feature>
<keyword evidence="2" id="KW-1003">Cell membrane</keyword>
<dbReference type="InterPro" id="IPR003838">
    <property type="entry name" value="ABC3_permease_C"/>
</dbReference>